<keyword evidence="1" id="KW-0812">Transmembrane</keyword>
<keyword evidence="1" id="KW-1133">Transmembrane helix</keyword>
<accession>A0ABV8GV61</accession>
<evidence type="ECO:0000313" key="2">
    <source>
        <dbReference type="EMBL" id="MFC4023707.1"/>
    </source>
</evidence>
<feature type="transmembrane region" description="Helical" evidence="1">
    <location>
        <begin position="70"/>
        <end position="95"/>
    </location>
</feature>
<keyword evidence="1" id="KW-0472">Membrane</keyword>
<dbReference type="InterPro" id="IPR025917">
    <property type="entry name" value="YuiB"/>
</dbReference>
<keyword evidence="3" id="KW-1185">Reference proteome</keyword>
<sequence length="103" mass="11720">MIQLIVSVILYFVIFFGVAFILNMLLRKTWLMSLLYPFVVIMIVDNLSTMEYFRNTGESFSQLSAEITSLAVMDIIILSSGFIGTIVSGLVIKFLRKSGYQMF</sequence>
<evidence type="ECO:0000256" key="1">
    <source>
        <dbReference type="SAM" id="Phobius"/>
    </source>
</evidence>
<dbReference type="Pfam" id="PF14068">
    <property type="entry name" value="YuiB"/>
    <property type="match status" value="1"/>
</dbReference>
<feature type="transmembrane region" description="Helical" evidence="1">
    <location>
        <begin position="33"/>
        <end position="50"/>
    </location>
</feature>
<name>A0ABV8GV61_9BACI</name>
<reference evidence="3" key="1">
    <citation type="journal article" date="2019" name="Int. J. Syst. Evol. Microbiol.">
        <title>The Global Catalogue of Microorganisms (GCM) 10K type strain sequencing project: providing services to taxonomists for standard genome sequencing and annotation.</title>
        <authorList>
            <consortium name="The Broad Institute Genomics Platform"/>
            <consortium name="The Broad Institute Genome Sequencing Center for Infectious Disease"/>
            <person name="Wu L."/>
            <person name="Ma J."/>
        </authorList>
    </citation>
    <scope>NUCLEOTIDE SEQUENCE [LARGE SCALE GENOMIC DNA]</scope>
    <source>
        <strain evidence="3">IBRC-M 10703</strain>
    </source>
</reference>
<dbReference type="Proteomes" id="UP001595772">
    <property type="component" value="Unassembled WGS sequence"/>
</dbReference>
<protein>
    <submittedName>
        <fullName evidence="2">YuiB family protein</fullName>
    </submittedName>
</protein>
<feature type="transmembrane region" description="Helical" evidence="1">
    <location>
        <begin position="6"/>
        <end position="26"/>
    </location>
</feature>
<organism evidence="2 3">
    <name type="scientific">Oceanobacillus longus</name>
    <dbReference type="NCBI Taxonomy" id="930120"/>
    <lineage>
        <taxon>Bacteria</taxon>
        <taxon>Bacillati</taxon>
        <taxon>Bacillota</taxon>
        <taxon>Bacilli</taxon>
        <taxon>Bacillales</taxon>
        <taxon>Bacillaceae</taxon>
        <taxon>Oceanobacillus</taxon>
    </lineage>
</organism>
<proteinExistence type="predicted"/>
<dbReference type="RefSeq" id="WP_379496209.1">
    <property type="nucleotide sequence ID" value="NZ_JBHSAO010000006.1"/>
</dbReference>
<dbReference type="EMBL" id="JBHSAO010000006">
    <property type="protein sequence ID" value="MFC4023707.1"/>
    <property type="molecule type" value="Genomic_DNA"/>
</dbReference>
<gene>
    <name evidence="2" type="ORF">ACFOUV_07875</name>
</gene>
<comment type="caution">
    <text evidence="2">The sequence shown here is derived from an EMBL/GenBank/DDBJ whole genome shotgun (WGS) entry which is preliminary data.</text>
</comment>
<evidence type="ECO:0000313" key="3">
    <source>
        <dbReference type="Proteomes" id="UP001595772"/>
    </source>
</evidence>